<reference evidence="1 2" key="1">
    <citation type="submission" date="2019-09" db="EMBL/GenBank/DDBJ databases">
        <title>Taxonomy of Antarctic Massilia spp.: description of Massilia rubra sp. nov., Massilia aquatica sp. nov., Massilia mucilaginosa sp. nov., Massilia frigida sp. nov. isolated from streams, lakes and regoliths.</title>
        <authorList>
            <person name="Holochova P."/>
            <person name="Sedlacek I."/>
            <person name="Kralova S."/>
            <person name="Maslanova I."/>
            <person name="Busse H.-J."/>
            <person name="Stankova E."/>
            <person name="Vrbovska V."/>
            <person name="Kovarovic V."/>
            <person name="Bartak M."/>
            <person name="Svec P."/>
            <person name="Pantucek R."/>
        </authorList>
    </citation>
    <scope>NUCLEOTIDE SEQUENCE [LARGE SCALE GENOMIC DNA]</scope>
    <source>
        <strain evidence="1 2">CCM 8693</strain>
    </source>
</reference>
<gene>
    <name evidence="1" type="ORF">F1609_32685</name>
</gene>
<organism evidence="1 2">
    <name type="scientific">Massilia aquatica</name>
    <dbReference type="NCBI Taxonomy" id="2609000"/>
    <lineage>
        <taxon>Bacteria</taxon>
        <taxon>Pseudomonadati</taxon>
        <taxon>Pseudomonadota</taxon>
        <taxon>Betaproteobacteria</taxon>
        <taxon>Burkholderiales</taxon>
        <taxon>Oxalobacteraceae</taxon>
        <taxon>Telluria group</taxon>
        <taxon>Massilia</taxon>
    </lineage>
</organism>
<evidence type="ECO:0000313" key="1">
    <source>
        <dbReference type="EMBL" id="NHZ44869.1"/>
    </source>
</evidence>
<dbReference type="EMBL" id="VVIW01000043">
    <property type="protein sequence ID" value="NHZ44869.1"/>
    <property type="molecule type" value="Genomic_DNA"/>
</dbReference>
<dbReference type="Proteomes" id="UP000819052">
    <property type="component" value="Unassembled WGS sequence"/>
</dbReference>
<sequence>MKAVVILDFDDVLAVHRVYTSSHVLAAFKNSTLDDTPAMWDHIFHYSARTNLRTLHDEFTPEYVISSSWTLHFDRAQICEVLRRTGLDFVVDNLHQDWCTPRDSASYRLTEIEGWLDTHALGTPRPFVILDDLMSGQSLPGSHLEERAVLCDASVGFTHPKLRSAQKILRDQLR</sequence>
<dbReference type="RefSeq" id="WP_167081946.1">
    <property type="nucleotide sequence ID" value="NZ_VVIW01000043.1"/>
</dbReference>
<comment type="caution">
    <text evidence="1">The sequence shown here is derived from an EMBL/GenBank/DDBJ whole genome shotgun (WGS) entry which is preliminary data.</text>
</comment>
<evidence type="ECO:0008006" key="3">
    <source>
        <dbReference type="Google" id="ProtNLM"/>
    </source>
</evidence>
<evidence type="ECO:0000313" key="2">
    <source>
        <dbReference type="Proteomes" id="UP000819052"/>
    </source>
</evidence>
<accession>A0ABX0MMR4</accession>
<protein>
    <recommendedName>
        <fullName evidence="3">FCP1 homology domain-containing protein</fullName>
    </recommendedName>
</protein>
<keyword evidence="2" id="KW-1185">Reference proteome</keyword>
<name>A0ABX0MMR4_9BURK</name>
<proteinExistence type="predicted"/>
<dbReference type="Pfam" id="PF18143">
    <property type="entry name" value="HAD_SAK_2"/>
    <property type="match status" value="1"/>
</dbReference>